<keyword evidence="1 3" id="KW-0808">Transferase</keyword>
<evidence type="ECO:0000313" key="3">
    <source>
        <dbReference type="EMBL" id="ACH68624.1"/>
    </source>
</evidence>
<gene>
    <name evidence="3" type="primary">rfaG</name>
    <name evidence="3" type="ORF">KO_6</name>
</gene>
<dbReference type="PANTHER" id="PTHR46401:SF2">
    <property type="entry name" value="GLYCOSYLTRANSFERASE WBBK-RELATED"/>
    <property type="match status" value="1"/>
</dbReference>
<dbReference type="AlphaFoldDB" id="B5M6M0"/>
<dbReference type="SUPFAM" id="SSF53756">
    <property type="entry name" value="UDP-Glycosyltransferase/glycogen phosphorylase"/>
    <property type="match status" value="1"/>
</dbReference>
<dbReference type="GO" id="GO:0009103">
    <property type="term" value="P:lipopolysaccharide biosynthetic process"/>
    <property type="evidence" value="ECO:0007669"/>
    <property type="project" value="TreeGrafter"/>
</dbReference>
<name>B5M6M0_KOSOT</name>
<dbReference type="EMBL" id="EU980631">
    <property type="protein sequence ID" value="ACH68624.1"/>
    <property type="molecule type" value="Genomic_DNA"/>
</dbReference>
<evidence type="ECO:0000256" key="1">
    <source>
        <dbReference type="ARBA" id="ARBA00022679"/>
    </source>
</evidence>
<protein>
    <submittedName>
        <fullName evidence="3">Glycosyltransferase</fullName>
    </submittedName>
</protein>
<dbReference type="Gene3D" id="3.40.50.2000">
    <property type="entry name" value="Glycogen Phosphorylase B"/>
    <property type="match status" value="2"/>
</dbReference>
<sequence length="381" mass="45212">MAPQMPWRLVMQIVVVGYLHKKMDKRVFRTVKAFSRHFKVLYIYWTEDASEKSYTEGNIEYLPVYHKLCTNPFKEFVNRYKYEREVLRIVDKLSFDLAYIHHFATVKPLAIFRLLSRKNVKIITDFHEYVPEEYLFGVEQIPRSIKMWLGQKLYRHMIMKSDGTVFVSKKFLEDAKEWKPDLKAFNFPNYGNLKIPPINQIKRQKEVIFAGTTERKIENELKIFEILNSKGFSIVSIGTDIKAPFEIKKLPFLKYEKMIERISNAAFSIVSYSCRNKKGNYLNKYVYSMPNKFFDSIAAGTPVILDKDFLGMRELIENDGIGVVIDRDNPKESAEKITAFWESKVEYEKLLLNISRKQDHYVWNEKKEREFIDFIMRVIDS</sequence>
<dbReference type="Pfam" id="PF13439">
    <property type="entry name" value="Glyco_transf_4"/>
    <property type="match status" value="1"/>
</dbReference>
<feature type="domain" description="Glycosyltransferase subfamily 4-like N-terminal" evidence="2">
    <location>
        <begin position="35"/>
        <end position="177"/>
    </location>
</feature>
<proteinExistence type="predicted"/>
<dbReference type="PANTHER" id="PTHR46401">
    <property type="entry name" value="GLYCOSYLTRANSFERASE WBBK-RELATED"/>
    <property type="match status" value="1"/>
</dbReference>
<dbReference type="GO" id="GO:0016757">
    <property type="term" value="F:glycosyltransferase activity"/>
    <property type="evidence" value="ECO:0007669"/>
    <property type="project" value="TreeGrafter"/>
</dbReference>
<dbReference type="InterPro" id="IPR028098">
    <property type="entry name" value="Glyco_trans_4-like_N"/>
</dbReference>
<organism evidence="3">
    <name type="scientific">Kosmotoga olearia (strain ATCC BAA-1733 / DSM 21960 / TBF 19.5.1)</name>
    <dbReference type="NCBI Taxonomy" id="521045"/>
    <lineage>
        <taxon>Bacteria</taxon>
        <taxon>Thermotogati</taxon>
        <taxon>Thermotogota</taxon>
        <taxon>Thermotogae</taxon>
        <taxon>Kosmotogales</taxon>
        <taxon>Kosmotogaceae</taxon>
        <taxon>Kosmotoga</taxon>
    </lineage>
</organism>
<reference evidence="3" key="1">
    <citation type="submission" date="2008-08" db="EMBL/GenBank/DDBJ databases">
        <authorList>
            <person name="DiPippo J.L."/>
            <person name="Nesbo C.L."/>
            <person name="Dahle H."/>
            <person name="Doolittle F.W."/>
            <person name="Birkland N.-K."/>
            <person name="Noll K.M."/>
        </authorList>
    </citation>
    <scope>NUCLEOTIDE SEQUENCE</scope>
    <source>
        <strain evidence="3">TBF 19.5.1</strain>
    </source>
</reference>
<evidence type="ECO:0000259" key="2">
    <source>
        <dbReference type="Pfam" id="PF13439"/>
    </source>
</evidence>
<reference evidence="3" key="2">
    <citation type="journal article" date="2009" name="Int. J. Syst. Evol. Microbiol.">
        <title>Kosmotoga olearia gen. nov., sp. nov., a thermophilic, anaerobic heterotroph isolated from an oil production fluid.</title>
        <authorList>
            <person name="Dipippo J.L."/>
            <person name="Nesbo C.L."/>
            <person name="Dahle H."/>
            <person name="Doolittle W.F."/>
            <person name="Birkland N.K."/>
            <person name="Noll K.M."/>
        </authorList>
    </citation>
    <scope>NUCLEOTIDE SEQUENCE</scope>
    <source>
        <strain evidence="3">TBF 19.5.1</strain>
    </source>
</reference>
<dbReference type="CAZy" id="GT4">
    <property type="family name" value="Glycosyltransferase Family 4"/>
</dbReference>
<accession>B5M6M0</accession>